<dbReference type="GO" id="GO:0051539">
    <property type="term" value="F:4 iron, 4 sulfur cluster binding"/>
    <property type="evidence" value="ECO:0007669"/>
    <property type="project" value="UniProtKB-KW"/>
</dbReference>
<dbReference type="Pfam" id="PF12838">
    <property type="entry name" value="Fer4_7"/>
    <property type="match status" value="1"/>
</dbReference>
<keyword evidence="8" id="KW-1278">Translocase</keyword>
<keyword evidence="8" id="KW-0472">Membrane</keyword>
<dbReference type="PROSITE" id="PS51379">
    <property type="entry name" value="4FE4S_FER_2"/>
    <property type="match status" value="2"/>
</dbReference>
<feature type="region of interest" description="Disordered" evidence="10">
    <location>
        <begin position="221"/>
        <end position="275"/>
    </location>
</feature>
<dbReference type="EMBL" id="CP003746">
    <property type="protein sequence ID" value="AGN11306.1"/>
    <property type="molecule type" value="Genomic_DNA"/>
</dbReference>
<feature type="region of interest" description="Disordered" evidence="10">
    <location>
        <begin position="464"/>
        <end position="530"/>
    </location>
</feature>
<comment type="cofactor">
    <cofactor evidence="8">
        <name>[4Fe-4S] cluster</name>
        <dbReference type="ChEBI" id="CHEBI:49883"/>
    </cofactor>
    <text evidence="8">Binds 2 [4Fe-4S] clusters per subunit.</text>
</comment>
<feature type="coiled-coil region" evidence="9">
    <location>
        <begin position="703"/>
        <end position="755"/>
    </location>
</feature>
<dbReference type="Gene3D" id="3.30.70.20">
    <property type="match status" value="1"/>
</dbReference>
<evidence type="ECO:0000256" key="10">
    <source>
        <dbReference type="SAM" id="MobiDB-lite"/>
    </source>
</evidence>
<feature type="binding site" evidence="8">
    <location>
        <position position="415"/>
    </location>
    <ligand>
        <name>[4Fe-4S] cluster</name>
        <dbReference type="ChEBI" id="CHEBI:49883"/>
        <label>2</label>
    </ligand>
</feature>
<dbReference type="eggNOG" id="COG4656">
    <property type="taxonomic scope" value="Bacteria"/>
</dbReference>
<dbReference type="InterPro" id="IPR037225">
    <property type="entry name" value="Nuo51_FMN-bd_sf"/>
</dbReference>
<feature type="compositionally biased region" description="Basic and acidic residues" evidence="10">
    <location>
        <begin position="244"/>
        <end position="255"/>
    </location>
</feature>
<evidence type="ECO:0000256" key="4">
    <source>
        <dbReference type="ARBA" id="ARBA00022737"/>
    </source>
</evidence>
<dbReference type="InterPro" id="IPR011538">
    <property type="entry name" value="Nuo51_FMN-bd"/>
</dbReference>
<keyword evidence="8" id="KW-1003">Cell membrane</keyword>
<dbReference type="GO" id="GO:0009055">
    <property type="term" value="F:electron transfer activity"/>
    <property type="evidence" value="ECO:0007669"/>
    <property type="project" value="InterPro"/>
</dbReference>
<feature type="region of interest" description="Disordered" evidence="10">
    <location>
        <begin position="609"/>
        <end position="639"/>
    </location>
</feature>
<dbReference type="FunFam" id="3.30.70.20:FF:000044">
    <property type="entry name" value="Ion-translocating oxidoreductase complex subunit C"/>
    <property type="match status" value="1"/>
</dbReference>
<feature type="region of interest" description="Disordered" evidence="10">
    <location>
        <begin position="666"/>
        <end position="685"/>
    </location>
</feature>
<evidence type="ECO:0000313" key="13">
    <source>
        <dbReference type="Proteomes" id="UP000000466"/>
    </source>
</evidence>
<keyword evidence="3 8" id="KW-0479">Metal-binding</keyword>
<dbReference type="PANTHER" id="PTHR43034:SF2">
    <property type="entry name" value="ION-TRANSLOCATING OXIDOREDUCTASE COMPLEX SUBUNIT C"/>
    <property type="match status" value="1"/>
</dbReference>
<dbReference type="PANTHER" id="PTHR43034">
    <property type="entry name" value="ION-TRANSLOCATING OXIDOREDUCTASE COMPLEX SUBUNIT C"/>
    <property type="match status" value="1"/>
</dbReference>
<dbReference type="Proteomes" id="UP000000466">
    <property type="component" value="Chromosome"/>
</dbReference>
<feature type="binding site" evidence="8">
    <location>
        <position position="409"/>
    </location>
    <ligand>
        <name>[4Fe-4S] cluster</name>
        <dbReference type="ChEBI" id="CHEBI:49883"/>
        <label>2</label>
    </ligand>
</feature>
<dbReference type="InterPro" id="IPR026902">
    <property type="entry name" value="RnfC_N"/>
</dbReference>
<proteinExistence type="inferred from homology"/>
<evidence type="ECO:0000256" key="8">
    <source>
        <dbReference type="HAMAP-Rule" id="MF_00461"/>
    </source>
</evidence>
<dbReference type="GO" id="GO:0046872">
    <property type="term" value="F:metal ion binding"/>
    <property type="evidence" value="ECO:0007669"/>
    <property type="project" value="UniProtKB-KW"/>
</dbReference>
<dbReference type="STRING" id="1117647.M5M_07467"/>
<keyword evidence="2 8" id="KW-0004">4Fe-4S</keyword>
<comment type="subcellular location">
    <subcellularLocation>
        <location evidence="8">Cell inner membrane</location>
        <topology evidence="8">Peripheral membrane protein</topology>
    </subcellularLocation>
</comment>
<keyword evidence="6 8" id="KW-0408">Iron</keyword>
<accession>R9S554</accession>
<name>R9S554_SIMAS</name>
<feature type="compositionally biased region" description="Basic residues" evidence="10">
    <location>
        <begin position="259"/>
        <end position="275"/>
    </location>
</feature>
<keyword evidence="13" id="KW-1185">Reference proteome</keyword>
<feature type="binding site" evidence="8">
    <location>
        <position position="419"/>
    </location>
    <ligand>
        <name>[4Fe-4S] cluster</name>
        <dbReference type="ChEBI" id="CHEBI:49883"/>
        <label>1</label>
    </ligand>
</feature>
<dbReference type="InterPro" id="IPR017896">
    <property type="entry name" value="4Fe4S_Fe-S-bd"/>
</dbReference>
<dbReference type="KEGG" id="saga:M5M_07467"/>
<dbReference type="NCBIfam" id="TIGR01945">
    <property type="entry name" value="rnfC"/>
    <property type="match status" value="1"/>
</dbReference>
<organism evidence="12 13">
    <name type="scientific">Simiduia agarivorans (strain DSM 21679 / JCM 13881 / BCRC 17597 / SA1)</name>
    <dbReference type="NCBI Taxonomy" id="1117647"/>
    <lineage>
        <taxon>Bacteria</taxon>
        <taxon>Pseudomonadati</taxon>
        <taxon>Pseudomonadota</taxon>
        <taxon>Gammaproteobacteria</taxon>
        <taxon>Cellvibrionales</taxon>
        <taxon>Cellvibrionaceae</taxon>
        <taxon>Simiduia</taxon>
    </lineage>
</organism>
<evidence type="ECO:0000256" key="3">
    <source>
        <dbReference type="ARBA" id="ARBA00022723"/>
    </source>
</evidence>
<dbReference type="SUPFAM" id="SSF46548">
    <property type="entry name" value="alpha-helical ferredoxin"/>
    <property type="match status" value="1"/>
</dbReference>
<feature type="binding site" evidence="8">
    <location>
        <position position="376"/>
    </location>
    <ligand>
        <name>[4Fe-4S] cluster</name>
        <dbReference type="ChEBI" id="CHEBI:49883"/>
        <label>1</label>
    </ligand>
</feature>
<keyword evidence="1 8" id="KW-0813">Transport</keyword>
<feature type="compositionally biased region" description="Basic and acidic residues" evidence="10">
    <location>
        <begin position="464"/>
        <end position="485"/>
    </location>
</feature>
<keyword evidence="8" id="KW-0997">Cell inner membrane</keyword>
<dbReference type="Gene3D" id="3.40.50.11540">
    <property type="entry name" value="NADH-ubiquinone oxidoreductase 51kDa subunit"/>
    <property type="match status" value="1"/>
</dbReference>
<evidence type="ECO:0000256" key="9">
    <source>
        <dbReference type="SAM" id="Coils"/>
    </source>
</evidence>
<gene>
    <name evidence="8" type="primary">rnfC</name>
    <name evidence="12" type="ordered locus">M5M_07467</name>
</gene>
<reference evidence="12 13" key="1">
    <citation type="journal article" date="2013" name="Genome Announc.">
        <title>Complete genome sequence of Simiduia agarivorans SA1(T), a marine bacterium able to degrade a variety of polysaccharides.</title>
        <authorList>
            <person name="Lin S.Y."/>
            <person name="Shieh W.Y."/>
            <person name="Chen J.S."/>
            <person name="Tang S.L."/>
        </authorList>
    </citation>
    <scope>NUCLEOTIDE SEQUENCE [LARGE SCALE GENOMIC DNA]</scope>
    <source>
        <strain evidence="13">DSM 21679 / JCM 13881 / BCRC 17597 / SA1</strain>
    </source>
</reference>
<dbReference type="HAMAP" id="MF_00461">
    <property type="entry name" value="RsxC_RnfC"/>
    <property type="match status" value="1"/>
</dbReference>
<feature type="binding site" evidence="8">
    <location>
        <position position="373"/>
    </location>
    <ligand>
        <name>[4Fe-4S] cluster</name>
        <dbReference type="ChEBI" id="CHEBI:49883"/>
        <label>1</label>
    </ligand>
</feature>
<feature type="domain" description="4Fe-4S ferredoxin-type" evidence="11">
    <location>
        <begin position="361"/>
        <end position="390"/>
    </location>
</feature>
<dbReference type="EC" id="7.-.-.-" evidence="8"/>
<dbReference type="PROSITE" id="PS00198">
    <property type="entry name" value="4FE4S_FER_1"/>
    <property type="match status" value="1"/>
</dbReference>
<feature type="domain" description="4Fe-4S ferredoxin-type" evidence="11">
    <location>
        <begin position="400"/>
        <end position="429"/>
    </location>
</feature>
<sequence>MTPTWPIHGGIHPAENKHQSMQLPLADVSLPDELVLPLNMHLGAPAEPIVAVGDRVLTGQMIAEPVGPFSAAVHASSSGTVTAIEDRPLPHPSGMRGLCIVIATDGKDEWVELTPCDDYRAVALPDLVERIRRAGIAGMGGAGFPTAIKVAPKANQPIKTLILNGTECEPYITADDRLMQDFAAEVVAGAELLAHLLHQPEQILIGIEDNKPDAIAALKKSRAEHRGERRSVSHQISLWRGKTTHPDSHRQRSAEWKNSGRHRHRSAKRRHRRGRLARHCEGRAVDFAHYHGGGEALEVQRNVQVRLGTPIGHVLKEHGLRAADVARLIMGGPMMGFTLETEAVPVVKTTNCILAPTQQELPPPPPAQACIRCGLCAEACPASLLPQQLYWYADAGEHDKLEAYNLFDCIECGACAYVCPSSIPLVQYYRAAKGEIRQAREDKIKSDRSRERFAFRQERLAKAEAEKEAKRQERARAAEAAKARMAEQQAANPAAPANDPVAAAIARAKAQQQNAQQAPGDQREKLERQLASAKSRLSLCEEKIASAESEEQAEKFRAAVKAAELKVAECEQKLAALASAAPAQAETTPSDDPVAAAIARAQAKMTMSPAEKLQSSLESLQQRLGKAEEKLNEAKAAGDSKADALQTGVDKLKQKIADTEAELKALAPATPAPAPAPAEQDAAASAIARAQARAAEMANMSEGDKLREQLQSLTGRLEKARAKLATAEAEGSDHVDALRTGVDKLETKLRETQAKLENA</sequence>
<dbReference type="Pfam" id="PF01512">
    <property type="entry name" value="Complex1_51K"/>
    <property type="match status" value="1"/>
</dbReference>
<feature type="compositionally biased region" description="Basic and acidic residues" evidence="10">
    <location>
        <begin position="625"/>
        <end position="639"/>
    </location>
</feature>
<feature type="binding site" evidence="8">
    <location>
        <position position="412"/>
    </location>
    <ligand>
        <name>[4Fe-4S] cluster</name>
        <dbReference type="ChEBI" id="CHEBI:49883"/>
        <label>2</label>
    </ligand>
</feature>
<evidence type="ECO:0000256" key="5">
    <source>
        <dbReference type="ARBA" id="ARBA00022982"/>
    </source>
</evidence>
<dbReference type="InterPro" id="IPR010208">
    <property type="entry name" value="Ion_transpt_RnfC/RsxC"/>
</dbReference>
<keyword evidence="9" id="KW-0175">Coiled coil</keyword>
<dbReference type="SUPFAM" id="SSF142019">
    <property type="entry name" value="Nqo1 FMN-binding domain-like"/>
    <property type="match status" value="1"/>
</dbReference>
<feature type="binding site" evidence="8">
    <location>
        <position position="380"/>
    </location>
    <ligand>
        <name>[4Fe-4S] cluster</name>
        <dbReference type="ChEBI" id="CHEBI:49883"/>
        <label>2</label>
    </ligand>
</feature>
<evidence type="ECO:0000256" key="2">
    <source>
        <dbReference type="ARBA" id="ARBA00022485"/>
    </source>
</evidence>
<dbReference type="GO" id="GO:0005886">
    <property type="term" value="C:plasma membrane"/>
    <property type="evidence" value="ECO:0007669"/>
    <property type="project" value="UniProtKB-SubCell"/>
</dbReference>
<evidence type="ECO:0000256" key="6">
    <source>
        <dbReference type="ARBA" id="ARBA00023004"/>
    </source>
</evidence>
<dbReference type="GO" id="GO:0022900">
    <property type="term" value="P:electron transport chain"/>
    <property type="evidence" value="ECO:0007669"/>
    <property type="project" value="UniProtKB-UniRule"/>
</dbReference>
<evidence type="ECO:0000313" key="12">
    <source>
        <dbReference type="EMBL" id="AGN11306.1"/>
    </source>
</evidence>
<keyword evidence="5 8" id="KW-0249">Electron transport</keyword>
<feature type="compositionally biased region" description="Low complexity" evidence="10">
    <location>
        <begin position="486"/>
        <end position="518"/>
    </location>
</feature>
<evidence type="ECO:0000256" key="1">
    <source>
        <dbReference type="ARBA" id="ARBA00022448"/>
    </source>
</evidence>
<evidence type="ECO:0000256" key="7">
    <source>
        <dbReference type="ARBA" id="ARBA00023014"/>
    </source>
</evidence>
<keyword evidence="4 8" id="KW-0677">Repeat</keyword>
<evidence type="ECO:0000259" key="11">
    <source>
        <dbReference type="PROSITE" id="PS51379"/>
    </source>
</evidence>
<dbReference type="eggNOG" id="COG1196">
    <property type="taxonomic scope" value="Bacteria"/>
</dbReference>
<keyword evidence="7 8" id="KW-0411">Iron-sulfur</keyword>
<comment type="subunit">
    <text evidence="8">The complex is composed of six subunits: RnfA, RnfB, RnfC, RnfD, RnfE and RnfG.</text>
</comment>
<feature type="compositionally biased region" description="Low complexity" evidence="10">
    <location>
        <begin position="613"/>
        <end position="622"/>
    </location>
</feature>
<comment type="similarity">
    <text evidence="8">Belongs to the 4Fe4S bacterial-type ferredoxin family. RnfC subfamily.</text>
</comment>
<dbReference type="HOGENOM" id="CLU_010808_2_1_6"/>
<feature type="binding site" evidence="8">
    <location>
        <position position="370"/>
    </location>
    <ligand>
        <name>[4Fe-4S] cluster</name>
        <dbReference type="ChEBI" id="CHEBI:49883"/>
        <label>1</label>
    </ligand>
</feature>
<comment type="function">
    <text evidence="8">Part of a membrane-bound complex that couples electron transfer with translocation of ions across the membrane.</text>
</comment>
<dbReference type="Pfam" id="PF13375">
    <property type="entry name" value="RnfC_N"/>
    <property type="match status" value="1"/>
</dbReference>
<dbReference type="AlphaFoldDB" id="R9S554"/>
<protein>
    <recommendedName>
        <fullName evidence="8">Ion-translocating oxidoreductase complex subunit C</fullName>
        <ecNumber evidence="8">7.-.-.-</ecNumber>
    </recommendedName>
    <alternativeName>
        <fullName evidence="8">Rnf electron transport complex subunit C</fullName>
    </alternativeName>
</protein>
<dbReference type="InterPro" id="IPR017900">
    <property type="entry name" value="4Fe4S_Fe_S_CS"/>
</dbReference>